<keyword evidence="2" id="KW-1185">Reference proteome</keyword>
<proteinExistence type="predicted"/>
<dbReference type="AlphaFoldDB" id="A0AA37HQB2"/>
<evidence type="ECO:0000313" key="1">
    <source>
        <dbReference type="EMBL" id="GJD78988.1"/>
    </source>
</evidence>
<reference evidence="1" key="2">
    <citation type="submission" date="2021-08" db="EMBL/GenBank/DDBJ databases">
        <authorList>
            <person name="Tani A."/>
            <person name="Ola A."/>
            <person name="Ogura Y."/>
            <person name="Katsura K."/>
            <person name="Hayashi T."/>
        </authorList>
    </citation>
    <scope>NUCLEOTIDE SEQUENCE</scope>
    <source>
        <strain evidence="1">NBRC 103626</strain>
    </source>
</reference>
<organism evidence="1 2">
    <name type="scientific">Methylobacterium gregans</name>
    <dbReference type="NCBI Taxonomy" id="374424"/>
    <lineage>
        <taxon>Bacteria</taxon>
        <taxon>Pseudomonadati</taxon>
        <taxon>Pseudomonadota</taxon>
        <taxon>Alphaproteobacteria</taxon>
        <taxon>Hyphomicrobiales</taxon>
        <taxon>Methylobacteriaceae</taxon>
        <taxon>Methylobacterium</taxon>
    </lineage>
</organism>
<accession>A0AA37HQB2</accession>
<gene>
    <name evidence="1" type="ORF">NBEOAGPD_2208</name>
</gene>
<evidence type="ECO:0000313" key="2">
    <source>
        <dbReference type="Proteomes" id="UP001055108"/>
    </source>
</evidence>
<dbReference type="Proteomes" id="UP001055108">
    <property type="component" value="Unassembled WGS sequence"/>
</dbReference>
<comment type="caution">
    <text evidence="1">The sequence shown here is derived from an EMBL/GenBank/DDBJ whole genome shotgun (WGS) entry which is preliminary data.</text>
</comment>
<name>A0AA37HQB2_9HYPH</name>
<dbReference type="EMBL" id="BPQM01000048">
    <property type="protein sequence ID" value="GJD78988.1"/>
    <property type="molecule type" value="Genomic_DNA"/>
</dbReference>
<sequence>MPVGATNGRHAASRCRFQLHGKATQRIAAAFLHDLVAAVPYTIHTVLTGNGIQFADNHRANTLSGSKRG</sequence>
<reference evidence="1" key="1">
    <citation type="journal article" date="2016" name="Front. Microbiol.">
        <title>Genome Sequence of the Piezophilic, Mesophilic Sulfate-Reducing Bacterium Desulfovibrio indicus J2T.</title>
        <authorList>
            <person name="Cao J."/>
            <person name="Maignien L."/>
            <person name="Shao Z."/>
            <person name="Alain K."/>
            <person name="Jebbar M."/>
        </authorList>
    </citation>
    <scope>NUCLEOTIDE SEQUENCE</scope>
    <source>
        <strain evidence="1">NBRC 103626</strain>
    </source>
</reference>
<protein>
    <submittedName>
        <fullName evidence="1">Uncharacterized protein</fullName>
    </submittedName>
</protein>